<name>A0ABU5HYU1_9HYPH</name>
<organism evidence="1 2">
    <name type="scientific">Fulvimarina uroteuthidis</name>
    <dbReference type="NCBI Taxonomy" id="3098149"/>
    <lineage>
        <taxon>Bacteria</taxon>
        <taxon>Pseudomonadati</taxon>
        <taxon>Pseudomonadota</taxon>
        <taxon>Alphaproteobacteria</taxon>
        <taxon>Hyphomicrobiales</taxon>
        <taxon>Aurantimonadaceae</taxon>
        <taxon>Fulvimarina</taxon>
    </lineage>
</organism>
<reference evidence="1 2" key="1">
    <citation type="submission" date="2023-12" db="EMBL/GenBank/DDBJ databases">
        <title>Description of Novel Strain Fulvimarina sp. 2208YS6-2-32 isolated from Uroteuthis (Photololigo) edulis.</title>
        <authorList>
            <person name="Park J.-S."/>
        </authorList>
    </citation>
    <scope>NUCLEOTIDE SEQUENCE [LARGE SCALE GENOMIC DNA]</scope>
    <source>
        <strain evidence="1 2">2208YS6-2-32</strain>
    </source>
</reference>
<accession>A0ABU5HYU1</accession>
<evidence type="ECO:0008006" key="3">
    <source>
        <dbReference type="Google" id="ProtNLM"/>
    </source>
</evidence>
<dbReference type="Proteomes" id="UP001294412">
    <property type="component" value="Unassembled WGS sequence"/>
</dbReference>
<sequence>MVALSQNLTSPTIAAIDAALEDRQRPRQQRRLSGSMIGKKCEREIWFQFRWCYEPERHAGRMLRLFETGHLREPRAMRELQNAGIKLSDVDPETGDQWTFTELDGHFVVKIDGRGTGFVERPKTEHIIGIKTLNDKNFKELKKNGISVAKPEHLAQAQSEMHCSGIHRFFYYAVNKDTDELYAGSDVRIRYDETEAIRLMVKAERVLKAIRPPEPISDDRSARACRFCKAKAVCGGEVFAPRSCRTCLHSTPAMGGDAEWQCEKHGAILTVADQEAGCGEHLFIPELVPGKQTDVSPDGSSVTYEMPDGSQWVDGIAQEAA</sequence>
<dbReference type="EMBL" id="JAXLPB010000001">
    <property type="protein sequence ID" value="MDY8108287.1"/>
    <property type="molecule type" value="Genomic_DNA"/>
</dbReference>
<dbReference type="InterPro" id="IPR011604">
    <property type="entry name" value="PDDEXK-like_dom_sf"/>
</dbReference>
<evidence type="ECO:0000313" key="2">
    <source>
        <dbReference type="Proteomes" id="UP001294412"/>
    </source>
</evidence>
<comment type="caution">
    <text evidence="1">The sequence shown here is derived from an EMBL/GenBank/DDBJ whole genome shotgun (WGS) entry which is preliminary data.</text>
</comment>
<evidence type="ECO:0000313" key="1">
    <source>
        <dbReference type="EMBL" id="MDY8108287.1"/>
    </source>
</evidence>
<keyword evidence="2" id="KW-1185">Reference proteome</keyword>
<dbReference type="Gene3D" id="3.90.320.10">
    <property type="match status" value="1"/>
</dbReference>
<proteinExistence type="predicted"/>
<protein>
    <recommendedName>
        <fullName evidence="3">Oxidoreductase</fullName>
    </recommendedName>
</protein>
<gene>
    <name evidence="1" type="ORF">U0C82_03870</name>
</gene>
<dbReference type="RefSeq" id="WP_322185736.1">
    <property type="nucleotide sequence ID" value="NZ_JAXLPB010000001.1"/>
</dbReference>